<gene>
    <name evidence="1" type="ORF">GCM10023329_32860</name>
</gene>
<reference evidence="2" key="1">
    <citation type="journal article" date="2019" name="Int. J. Syst. Evol. Microbiol.">
        <title>The Global Catalogue of Microorganisms (GCM) 10K type strain sequencing project: providing services to taxonomists for standard genome sequencing and annotation.</title>
        <authorList>
            <consortium name="The Broad Institute Genomics Platform"/>
            <consortium name="The Broad Institute Genome Sequencing Center for Infectious Disease"/>
            <person name="Wu L."/>
            <person name="Ma J."/>
        </authorList>
    </citation>
    <scope>NUCLEOTIDE SEQUENCE [LARGE SCALE GENOMIC DNA]</scope>
    <source>
        <strain evidence="2">JCM 18324</strain>
    </source>
</reference>
<proteinExistence type="predicted"/>
<keyword evidence="2" id="KW-1185">Reference proteome</keyword>
<evidence type="ECO:0000313" key="1">
    <source>
        <dbReference type="EMBL" id="GAA4780843.1"/>
    </source>
</evidence>
<protein>
    <recommendedName>
        <fullName evidence="3">Lipoprotein</fullName>
    </recommendedName>
</protein>
<accession>A0ABP9AGM9</accession>
<organism evidence="1 2">
    <name type="scientific">Streptomyces sanyensis</name>
    <dbReference type="NCBI Taxonomy" id="568869"/>
    <lineage>
        <taxon>Bacteria</taxon>
        <taxon>Bacillati</taxon>
        <taxon>Actinomycetota</taxon>
        <taxon>Actinomycetes</taxon>
        <taxon>Kitasatosporales</taxon>
        <taxon>Streptomycetaceae</taxon>
        <taxon>Streptomyces</taxon>
    </lineage>
</organism>
<sequence length="188" mass="20189">MRRVERRRERAGAARNPYGTGLLAGVFAASLLAGCASEARGYSVPEEFCGFEVQEAALSPVLLDGESLTDVSYNPPSLIAFCRVVVDGRIAVTVEVRESKEGGLHPEDWEPANFKDGATARIPSTEKALVGSDRALALAGCEDPYSALFFRFFFDPDHGVEAEQRVADVEAFVADFVPSVKRGVGCTA</sequence>
<dbReference type="Proteomes" id="UP001501147">
    <property type="component" value="Unassembled WGS sequence"/>
</dbReference>
<comment type="caution">
    <text evidence="1">The sequence shown here is derived from an EMBL/GenBank/DDBJ whole genome shotgun (WGS) entry which is preliminary data.</text>
</comment>
<dbReference type="EMBL" id="BAABJV010000007">
    <property type="protein sequence ID" value="GAA4780843.1"/>
    <property type="molecule type" value="Genomic_DNA"/>
</dbReference>
<dbReference type="RefSeq" id="WP_345614185.1">
    <property type="nucleotide sequence ID" value="NZ_BAABJV010000007.1"/>
</dbReference>
<evidence type="ECO:0000313" key="2">
    <source>
        <dbReference type="Proteomes" id="UP001501147"/>
    </source>
</evidence>
<evidence type="ECO:0008006" key="3">
    <source>
        <dbReference type="Google" id="ProtNLM"/>
    </source>
</evidence>
<name>A0ABP9AGM9_9ACTN</name>
<dbReference type="PROSITE" id="PS51257">
    <property type="entry name" value="PROKAR_LIPOPROTEIN"/>
    <property type="match status" value="1"/>
</dbReference>